<dbReference type="Proteomes" id="UP000239867">
    <property type="component" value="Chromosome"/>
</dbReference>
<feature type="domain" description="FAD-binding PCMH-type" evidence="5">
    <location>
        <begin position="36"/>
        <end position="215"/>
    </location>
</feature>
<dbReference type="RefSeq" id="WP_104935873.1">
    <property type="nucleotide sequence ID" value="NZ_CP021255.1"/>
</dbReference>
<dbReference type="Gene3D" id="3.30.465.10">
    <property type="match status" value="1"/>
</dbReference>
<evidence type="ECO:0000313" key="7">
    <source>
        <dbReference type="Proteomes" id="UP000239867"/>
    </source>
</evidence>
<dbReference type="InterPro" id="IPR016169">
    <property type="entry name" value="FAD-bd_PCMH_sub2"/>
</dbReference>
<dbReference type="AlphaFoldDB" id="A0A2L1GLM8"/>
<dbReference type="OrthoDB" id="9811557at2"/>
<dbReference type="Gene3D" id="1.10.45.10">
    <property type="entry name" value="Vanillyl-alcohol Oxidase, Chain A, domain 4"/>
    <property type="match status" value="1"/>
</dbReference>
<dbReference type="SUPFAM" id="SSF56176">
    <property type="entry name" value="FAD-binding/transporter-associated domain-like"/>
    <property type="match status" value="1"/>
</dbReference>
<dbReference type="InterPro" id="IPR036318">
    <property type="entry name" value="FAD-bd_PCMH-like_sf"/>
</dbReference>
<evidence type="ECO:0000256" key="4">
    <source>
        <dbReference type="ARBA" id="ARBA00023002"/>
    </source>
</evidence>
<keyword evidence="3" id="KW-0274">FAD</keyword>
<protein>
    <submittedName>
        <fullName evidence="6">Glycolate oxidase subunit GlcD</fullName>
    </submittedName>
</protein>
<dbReference type="InterPro" id="IPR016171">
    <property type="entry name" value="Vanillyl_alc_oxidase_C-sub2"/>
</dbReference>
<dbReference type="PANTHER" id="PTHR42934">
    <property type="entry name" value="GLYCOLATE OXIDASE SUBUNIT GLCD"/>
    <property type="match status" value="1"/>
</dbReference>
<gene>
    <name evidence="6" type="ORF">CAY53_03015</name>
</gene>
<evidence type="ECO:0000256" key="1">
    <source>
        <dbReference type="ARBA" id="ARBA00001974"/>
    </source>
</evidence>
<evidence type="ECO:0000256" key="3">
    <source>
        <dbReference type="ARBA" id="ARBA00022827"/>
    </source>
</evidence>
<dbReference type="PROSITE" id="PS51387">
    <property type="entry name" value="FAD_PCMH"/>
    <property type="match status" value="1"/>
</dbReference>
<reference evidence="6 7" key="1">
    <citation type="journal article" date="2018" name="MBio">
        <title>Insights into the evolution of host association through the isolation and characterization of a novel human periodontal pathobiont, Desulfobulbus oralis.</title>
        <authorList>
            <person name="Cross K.L."/>
            <person name="Chirania P."/>
            <person name="Xiong W."/>
            <person name="Beall C.J."/>
            <person name="Elkins J.G."/>
            <person name="Giannone R.J."/>
            <person name="Griffen A.L."/>
            <person name="Guss A.M."/>
            <person name="Hettich R.L."/>
            <person name="Joshi S.S."/>
            <person name="Mokrzan E.M."/>
            <person name="Martin R.K."/>
            <person name="Zhulin I.B."/>
            <person name="Leys E.J."/>
            <person name="Podar M."/>
        </authorList>
    </citation>
    <scope>NUCLEOTIDE SEQUENCE [LARGE SCALE GENOMIC DNA]</scope>
    <source>
        <strain evidence="6 7">ORNL</strain>
    </source>
</reference>
<dbReference type="EMBL" id="CP021255">
    <property type="protein sequence ID" value="AVD70579.1"/>
    <property type="molecule type" value="Genomic_DNA"/>
</dbReference>
<dbReference type="InterPro" id="IPR016166">
    <property type="entry name" value="FAD-bd_PCMH"/>
</dbReference>
<dbReference type="Pfam" id="PF02913">
    <property type="entry name" value="FAD-oxidase_C"/>
    <property type="match status" value="1"/>
</dbReference>
<sequence length="466" mass="49512">MMDDAMLAALREAVGAEQVADSRTARVTHAFDATQRRFLPDVVVYPNSTEEVAAIVRLAAERRVPVLPRGAGSGFSGGALPVQGGIVVVLTRMNRILEIDSRNLLAVVQPGVVTATLQDAVEAEGLFYPPDPASKAFSTLGGNIAECAGGPRCVKYGVTRDYVLGLTVVTPTGRVIRTGGRVVKNVVGYDLTRLFVGSEGTLGIVTEIILRLLPKPAARRTMLATFDSMGNAATAVSTIIRGKIIPATLEFMDASAIDCVRGVKDIALPPACQALLIIEVDGEEAQLGPELERICELLRPLGLLEATIAGNAAEAEAIWRVRRSVSPSLRQLGPDKFNEDIVVPRAQVPEMIRRLAEISARYGVPIINFGHAGDGNIHVNVMVDLGLPGMQARVDGALEDIFRNTVALGGAISGEHGIGMAKKPYIGLNLDADTLAVMRAVKQALDPLGIMNPGKIFPDDPENLRS</sequence>
<keyword evidence="2" id="KW-0285">Flavoprotein</keyword>
<dbReference type="KEGG" id="deo:CAY53_03015"/>
<evidence type="ECO:0000259" key="5">
    <source>
        <dbReference type="PROSITE" id="PS51387"/>
    </source>
</evidence>
<dbReference type="GO" id="GO:0016491">
    <property type="term" value="F:oxidoreductase activity"/>
    <property type="evidence" value="ECO:0007669"/>
    <property type="project" value="UniProtKB-KW"/>
</dbReference>
<dbReference type="InterPro" id="IPR004113">
    <property type="entry name" value="FAD-bd_oxidored_4_C"/>
</dbReference>
<proteinExistence type="predicted"/>
<dbReference type="InterPro" id="IPR016164">
    <property type="entry name" value="FAD-linked_Oxase-like_C"/>
</dbReference>
<dbReference type="FunFam" id="1.10.45.10:FF:000001">
    <property type="entry name" value="D-lactate dehydrogenase mitochondrial"/>
    <property type="match status" value="1"/>
</dbReference>
<dbReference type="Gene3D" id="3.30.70.2740">
    <property type="match status" value="1"/>
</dbReference>
<keyword evidence="4" id="KW-0560">Oxidoreductase</keyword>
<accession>A0A2L1GLM8</accession>
<name>A0A2L1GLM8_9BACT</name>
<evidence type="ECO:0000313" key="6">
    <source>
        <dbReference type="EMBL" id="AVD70579.1"/>
    </source>
</evidence>
<dbReference type="Pfam" id="PF01565">
    <property type="entry name" value="FAD_binding_4"/>
    <property type="match status" value="1"/>
</dbReference>
<dbReference type="InterPro" id="IPR051914">
    <property type="entry name" value="FAD-linked_OxidoTrans_Type4"/>
</dbReference>
<comment type="cofactor">
    <cofactor evidence="1">
        <name>FAD</name>
        <dbReference type="ChEBI" id="CHEBI:57692"/>
    </cofactor>
</comment>
<dbReference type="SUPFAM" id="SSF55103">
    <property type="entry name" value="FAD-linked oxidases, C-terminal domain"/>
    <property type="match status" value="1"/>
</dbReference>
<keyword evidence="7" id="KW-1185">Reference proteome</keyword>
<dbReference type="InterPro" id="IPR006094">
    <property type="entry name" value="Oxid_FAD_bind_N"/>
</dbReference>
<evidence type="ECO:0000256" key="2">
    <source>
        <dbReference type="ARBA" id="ARBA00022630"/>
    </source>
</evidence>
<organism evidence="6 7">
    <name type="scientific">Desulfobulbus oralis</name>
    <dbReference type="NCBI Taxonomy" id="1986146"/>
    <lineage>
        <taxon>Bacteria</taxon>
        <taxon>Pseudomonadati</taxon>
        <taxon>Thermodesulfobacteriota</taxon>
        <taxon>Desulfobulbia</taxon>
        <taxon>Desulfobulbales</taxon>
        <taxon>Desulfobulbaceae</taxon>
        <taxon>Desulfobulbus</taxon>
    </lineage>
</organism>
<dbReference type="GO" id="GO:0071949">
    <property type="term" value="F:FAD binding"/>
    <property type="evidence" value="ECO:0007669"/>
    <property type="project" value="InterPro"/>
</dbReference>
<dbReference type="PANTHER" id="PTHR42934:SF3">
    <property type="entry name" value="D-LACTATE DEHYDROGENASE"/>
    <property type="match status" value="1"/>
</dbReference>